<keyword evidence="2 6" id="KW-0456">Lyase</keyword>
<evidence type="ECO:0000313" key="7">
    <source>
        <dbReference type="Proteomes" id="UP000199120"/>
    </source>
</evidence>
<evidence type="ECO:0000256" key="2">
    <source>
        <dbReference type="ARBA" id="ARBA00023239"/>
    </source>
</evidence>
<accession>A0A1H7L8S2</accession>
<evidence type="ECO:0000256" key="3">
    <source>
        <dbReference type="ARBA" id="ARBA00023531"/>
    </source>
</evidence>
<dbReference type="Proteomes" id="UP000199120">
    <property type="component" value="Unassembled WGS sequence"/>
</dbReference>
<dbReference type="PANTHER" id="PTHR21631:SF3">
    <property type="entry name" value="BIFUNCTIONAL GLYOXYLATE CYCLE PROTEIN"/>
    <property type="match status" value="1"/>
</dbReference>
<keyword evidence="7" id="KW-1185">Reference proteome</keyword>
<dbReference type="InterPro" id="IPR015813">
    <property type="entry name" value="Pyrv/PenolPyrv_kinase-like_dom"/>
</dbReference>
<dbReference type="GO" id="GO:0004451">
    <property type="term" value="F:isocitrate lyase activity"/>
    <property type="evidence" value="ECO:0007669"/>
    <property type="project" value="UniProtKB-EC"/>
</dbReference>
<evidence type="ECO:0000313" key="6">
    <source>
        <dbReference type="EMBL" id="SEK95369.1"/>
    </source>
</evidence>
<proteinExistence type="predicted"/>
<dbReference type="InterPro" id="IPR006254">
    <property type="entry name" value="Isocitrate_lyase"/>
</dbReference>
<dbReference type="GO" id="GO:0019752">
    <property type="term" value="P:carboxylic acid metabolic process"/>
    <property type="evidence" value="ECO:0007669"/>
    <property type="project" value="InterPro"/>
</dbReference>
<reference evidence="7" key="1">
    <citation type="submission" date="2016-10" db="EMBL/GenBank/DDBJ databases">
        <authorList>
            <person name="Varghese N."/>
            <person name="Submissions S."/>
        </authorList>
    </citation>
    <scope>NUCLEOTIDE SEQUENCE [LARGE SCALE GENOMIC DNA]</scope>
    <source>
        <strain evidence="7">LMG 26416</strain>
    </source>
</reference>
<name>A0A1H7L8S2_9BURK</name>
<dbReference type="InterPro" id="IPR040442">
    <property type="entry name" value="Pyrv_kinase-like_dom_sf"/>
</dbReference>
<evidence type="ECO:0000256" key="5">
    <source>
        <dbReference type="ARBA" id="ARBA00031921"/>
    </source>
</evidence>
<gene>
    <name evidence="6" type="ORF">SAMN05192542_104240</name>
</gene>
<dbReference type="Gene3D" id="3.20.20.60">
    <property type="entry name" value="Phosphoenolpyruvate-binding domains"/>
    <property type="match status" value="1"/>
</dbReference>
<sequence>MLLLRRVADTGEARCVFDCVTALQNDADLLRIETGKPHIAQIGGMVSKIRKVIPNAKLVYNNSPSFNRTRTSASRCVTR</sequence>
<protein>
    <recommendedName>
        <fullName evidence="1">Isocitrate lyase</fullName>
    </recommendedName>
    <alternativeName>
        <fullName evidence="4">Isocitrase</fullName>
    </alternativeName>
    <alternativeName>
        <fullName evidence="5">Isocitratase</fullName>
    </alternativeName>
</protein>
<evidence type="ECO:0000256" key="4">
    <source>
        <dbReference type="ARBA" id="ARBA00031022"/>
    </source>
</evidence>
<organism evidence="6 7">
    <name type="scientific">Paraburkholderia caballeronis</name>
    <dbReference type="NCBI Taxonomy" id="416943"/>
    <lineage>
        <taxon>Bacteria</taxon>
        <taxon>Pseudomonadati</taxon>
        <taxon>Pseudomonadota</taxon>
        <taxon>Betaproteobacteria</taxon>
        <taxon>Burkholderiales</taxon>
        <taxon>Burkholderiaceae</taxon>
        <taxon>Paraburkholderia</taxon>
    </lineage>
</organism>
<dbReference type="OrthoDB" id="8629576at2"/>
<dbReference type="PANTHER" id="PTHR21631">
    <property type="entry name" value="ISOCITRATE LYASE/MALATE SYNTHASE"/>
    <property type="match status" value="1"/>
</dbReference>
<evidence type="ECO:0000256" key="1">
    <source>
        <dbReference type="ARBA" id="ARBA00017446"/>
    </source>
</evidence>
<dbReference type="SUPFAM" id="SSF51621">
    <property type="entry name" value="Phosphoenolpyruvate/pyruvate domain"/>
    <property type="match status" value="1"/>
</dbReference>
<dbReference type="EMBL" id="FOAJ01000004">
    <property type="protein sequence ID" value="SEK95369.1"/>
    <property type="molecule type" value="Genomic_DNA"/>
</dbReference>
<dbReference type="AlphaFoldDB" id="A0A1H7L8S2"/>
<comment type="catalytic activity">
    <reaction evidence="3">
        <text>D-threo-isocitrate = glyoxylate + succinate</text>
        <dbReference type="Rhea" id="RHEA:13245"/>
        <dbReference type="ChEBI" id="CHEBI:15562"/>
        <dbReference type="ChEBI" id="CHEBI:30031"/>
        <dbReference type="ChEBI" id="CHEBI:36655"/>
        <dbReference type="EC" id="4.1.3.1"/>
    </reaction>
</comment>